<dbReference type="Proteomes" id="UP001458415">
    <property type="component" value="Unassembled WGS sequence"/>
</dbReference>
<name>A0ABV1WN29_9ACTN</name>
<feature type="compositionally biased region" description="Basic and acidic residues" evidence="1">
    <location>
        <begin position="13"/>
        <end position="29"/>
    </location>
</feature>
<comment type="caution">
    <text evidence="2">The sequence shown here is derived from an EMBL/GenBank/DDBJ whole genome shotgun (WGS) entry which is preliminary data.</text>
</comment>
<organism evidence="2 3">
    <name type="scientific">Streptomyces carpinensis</name>
    <dbReference type="NCBI Taxonomy" id="66369"/>
    <lineage>
        <taxon>Bacteria</taxon>
        <taxon>Bacillati</taxon>
        <taxon>Actinomycetota</taxon>
        <taxon>Actinomycetes</taxon>
        <taxon>Kitasatosporales</taxon>
        <taxon>Streptomycetaceae</taxon>
        <taxon>Streptomyces</taxon>
    </lineage>
</organism>
<evidence type="ECO:0000313" key="2">
    <source>
        <dbReference type="EMBL" id="MER6985027.1"/>
    </source>
</evidence>
<feature type="region of interest" description="Disordered" evidence="1">
    <location>
        <begin position="1"/>
        <end position="30"/>
    </location>
</feature>
<reference evidence="2 3" key="1">
    <citation type="submission" date="2024-06" db="EMBL/GenBank/DDBJ databases">
        <title>The Natural Products Discovery Center: Release of the First 8490 Sequenced Strains for Exploring Actinobacteria Biosynthetic Diversity.</title>
        <authorList>
            <person name="Kalkreuter E."/>
            <person name="Kautsar S.A."/>
            <person name="Yang D."/>
            <person name="Bader C.D."/>
            <person name="Teijaro C.N."/>
            <person name="Fluegel L."/>
            <person name="Davis C.M."/>
            <person name="Simpson J.R."/>
            <person name="Lauterbach L."/>
            <person name="Steele A.D."/>
            <person name="Gui C."/>
            <person name="Meng S."/>
            <person name="Li G."/>
            <person name="Viehrig K."/>
            <person name="Ye F."/>
            <person name="Su P."/>
            <person name="Kiefer A.F."/>
            <person name="Nichols A."/>
            <person name="Cepeda A.J."/>
            <person name="Yan W."/>
            <person name="Fan B."/>
            <person name="Jiang Y."/>
            <person name="Adhikari A."/>
            <person name="Zheng C.-J."/>
            <person name="Schuster L."/>
            <person name="Cowan T.M."/>
            <person name="Smanski M.J."/>
            <person name="Chevrette M.G."/>
            <person name="De Carvalho L.P.S."/>
            <person name="Shen B."/>
        </authorList>
    </citation>
    <scope>NUCLEOTIDE SEQUENCE [LARGE SCALE GENOMIC DNA]</scope>
    <source>
        <strain evidence="2 3">NPDC000634</strain>
    </source>
</reference>
<accession>A0ABV1WN29</accession>
<feature type="non-terminal residue" evidence="2">
    <location>
        <position position="101"/>
    </location>
</feature>
<dbReference type="EMBL" id="JBEPCU010002159">
    <property type="protein sequence ID" value="MER6985027.1"/>
    <property type="molecule type" value="Genomic_DNA"/>
</dbReference>
<gene>
    <name evidence="2" type="ORF">ABT317_50875</name>
</gene>
<protein>
    <submittedName>
        <fullName evidence="2">Uncharacterized protein</fullName>
    </submittedName>
</protein>
<evidence type="ECO:0000313" key="3">
    <source>
        <dbReference type="Proteomes" id="UP001458415"/>
    </source>
</evidence>
<evidence type="ECO:0000256" key="1">
    <source>
        <dbReference type="SAM" id="MobiDB-lite"/>
    </source>
</evidence>
<sequence length="101" mass="10293">MGPGRTTVVEQEPAARGRADGPVCRERPRAAPSAQRWRRALLAVLVAAAVVVPLSAAARPRIPAPAPAVLAAPTRATLDAAYAANRANAAQAARMAAAHGD</sequence>
<keyword evidence="3" id="KW-1185">Reference proteome</keyword>
<proteinExistence type="predicted"/>